<feature type="compositionally biased region" description="Basic and acidic residues" evidence="1">
    <location>
        <begin position="52"/>
        <end position="69"/>
    </location>
</feature>
<evidence type="ECO:0000313" key="3">
    <source>
        <dbReference type="EMBL" id="NHK29685.1"/>
    </source>
</evidence>
<name>A0A8J3AAQ3_9PROT</name>
<dbReference type="PROSITE" id="PS51257">
    <property type="entry name" value="PROKAR_LIPOPROTEIN"/>
    <property type="match status" value="1"/>
</dbReference>
<evidence type="ECO:0000313" key="5">
    <source>
        <dbReference type="Proteomes" id="UP000818603"/>
    </source>
</evidence>
<dbReference type="Proteomes" id="UP000621856">
    <property type="component" value="Unassembled WGS sequence"/>
</dbReference>
<accession>A0A8J3AAQ3</accession>
<evidence type="ECO:0000313" key="2">
    <source>
        <dbReference type="EMBL" id="GGI02112.1"/>
    </source>
</evidence>
<reference evidence="3 5" key="2">
    <citation type="submission" date="2020-02" db="EMBL/GenBank/DDBJ databases">
        <title>Genome sequence of Parvularcula flava strain NH6-79.</title>
        <authorList>
            <person name="Abdul Karim M.H."/>
            <person name="Lam M.Q."/>
            <person name="Chen S.J."/>
            <person name="Yahya A."/>
            <person name="Shahir S."/>
            <person name="Shamsir M.S."/>
            <person name="Chong C.S."/>
        </authorList>
    </citation>
    <scope>NUCLEOTIDE SEQUENCE [LARGE SCALE GENOMIC DNA]</scope>
    <source>
        <strain evidence="3 5">NH6-79</strain>
    </source>
</reference>
<reference evidence="2" key="3">
    <citation type="submission" date="2020-09" db="EMBL/GenBank/DDBJ databases">
        <authorList>
            <person name="Sun Q."/>
            <person name="Zhou Y."/>
        </authorList>
    </citation>
    <scope>NUCLEOTIDE SEQUENCE</scope>
    <source>
        <strain evidence="2">CGMCC 1.14984</strain>
    </source>
</reference>
<dbReference type="Proteomes" id="UP000818603">
    <property type="component" value="Unassembled WGS sequence"/>
</dbReference>
<proteinExistence type="predicted"/>
<gene>
    <name evidence="3" type="ORF">FF098_017395</name>
    <name evidence="2" type="ORF">GCM10011355_34340</name>
</gene>
<dbReference type="AlphaFoldDB" id="A0A8J3AAQ3"/>
<dbReference type="RefSeq" id="WP_155142978.1">
    <property type="nucleotide sequence ID" value="NZ_BMGZ01000006.1"/>
</dbReference>
<dbReference type="EMBL" id="BMGZ01000006">
    <property type="protein sequence ID" value="GGI02112.1"/>
    <property type="molecule type" value="Genomic_DNA"/>
</dbReference>
<evidence type="ECO:0000256" key="1">
    <source>
        <dbReference type="SAM" id="MobiDB-lite"/>
    </source>
</evidence>
<feature type="region of interest" description="Disordered" evidence="1">
    <location>
        <begin position="51"/>
        <end position="74"/>
    </location>
</feature>
<keyword evidence="5" id="KW-1185">Reference proteome</keyword>
<dbReference type="EMBL" id="VCJR02000007">
    <property type="protein sequence ID" value="NHK29685.1"/>
    <property type="molecule type" value="Genomic_DNA"/>
</dbReference>
<evidence type="ECO:0000313" key="4">
    <source>
        <dbReference type="Proteomes" id="UP000621856"/>
    </source>
</evidence>
<protein>
    <submittedName>
        <fullName evidence="2">Uncharacterized protein</fullName>
    </submittedName>
</protein>
<organism evidence="2 4">
    <name type="scientific">Aquisalinus luteolus</name>
    <dbReference type="NCBI Taxonomy" id="1566827"/>
    <lineage>
        <taxon>Bacteria</taxon>
        <taxon>Pseudomonadati</taxon>
        <taxon>Pseudomonadota</taxon>
        <taxon>Alphaproteobacteria</taxon>
        <taxon>Parvularculales</taxon>
        <taxon>Parvularculaceae</taxon>
        <taxon>Aquisalinus</taxon>
    </lineage>
</organism>
<sequence length="147" mass="15603">MAIGRSVKHPMKHFGKQAMIVTIALILGIGQACACLSHVGASSLHQSAAGAHDVHASHSNHDATHEDHAGQQPCDEDCPHCADSFAMALQSEASAFTLSAPASQVFLASRQIDPFPNPVSIPRQFLALNWHGPPAQTPVSLKIVMRD</sequence>
<comment type="caution">
    <text evidence="2">The sequence shown here is derived from an EMBL/GenBank/DDBJ whole genome shotgun (WGS) entry which is preliminary data.</text>
</comment>
<reference evidence="2" key="1">
    <citation type="journal article" date="2014" name="Int. J. Syst. Evol. Microbiol.">
        <title>Complete genome sequence of Corynebacterium casei LMG S-19264T (=DSM 44701T), isolated from a smear-ripened cheese.</title>
        <authorList>
            <consortium name="US DOE Joint Genome Institute (JGI-PGF)"/>
            <person name="Walter F."/>
            <person name="Albersmeier A."/>
            <person name="Kalinowski J."/>
            <person name="Ruckert C."/>
        </authorList>
    </citation>
    <scope>NUCLEOTIDE SEQUENCE</scope>
    <source>
        <strain evidence="2">CGMCC 1.14984</strain>
    </source>
</reference>